<dbReference type="Proteomes" id="UP000002695">
    <property type="component" value="Chromosome"/>
</dbReference>
<proteinExistence type="predicted"/>
<gene>
    <name evidence="1" type="ordered locus">STM14_3778</name>
</gene>
<dbReference type="HOGENOM" id="CLU_3172874_0_0_6"/>
<name>A0A0F6B6N5_SALT1</name>
<reference evidence="1 2" key="1">
    <citation type="journal article" date="2010" name="J. Bacteriol.">
        <title>Short-term signatures of evolutionary change in the Salmonella enterica serovar typhimurium 14028 genome.</title>
        <authorList>
            <person name="Jarvik T."/>
            <person name="Smillie C."/>
            <person name="Groisman E.A."/>
            <person name="Ochman H."/>
        </authorList>
    </citation>
    <scope>NUCLEOTIDE SEQUENCE [LARGE SCALE GENOMIC DNA]</scope>
    <source>
        <strain evidence="2">14028s / SGSC 2262</strain>
    </source>
</reference>
<sequence>MRGRRHNVIYRYPSSGRYLLDTVPAINKRYSGAVIYCCNNSEEVDHV</sequence>
<accession>A0A0F6B6N5</accession>
<evidence type="ECO:0000313" key="1">
    <source>
        <dbReference type="EMBL" id="ACY90182.1"/>
    </source>
</evidence>
<dbReference type="EMBL" id="CP001363">
    <property type="protein sequence ID" value="ACY90182.1"/>
    <property type="molecule type" value="Genomic_DNA"/>
</dbReference>
<dbReference type="KEGG" id="seo:STM14_3778"/>
<evidence type="ECO:0000313" key="2">
    <source>
        <dbReference type="Proteomes" id="UP000002695"/>
    </source>
</evidence>
<organism evidence="1 2">
    <name type="scientific">Salmonella typhimurium (strain 14028s / SGSC 2262)</name>
    <dbReference type="NCBI Taxonomy" id="588858"/>
    <lineage>
        <taxon>Bacteria</taxon>
        <taxon>Pseudomonadati</taxon>
        <taxon>Pseudomonadota</taxon>
        <taxon>Gammaproteobacteria</taxon>
        <taxon>Enterobacterales</taxon>
        <taxon>Enterobacteriaceae</taxon>
        <taxon>Salmonella</taxon>
    </lineage>
</organism>
<protein>
    <submittedName>
        <fullName evidence="1">Uncharacterized protein</fullName>
    </submittedName>
</protein>
<dbReference type="PATRIC" id="fig|588858.6.peg.3474"/>
<dbReference type="AlphaFoldDB" id="A0A0F6B6N5"/>
<keyword evidence="2" id="KW-1185">Reference proteome</keyword>